<reference evidence="1 2" key="1">
    <citation type="journal article" date="2016" name="Nat. Commun.">
        <title>Thousands of microbial genomes shed light on interconnected biogeochemical processes in an aquifer system.</title>
        <authorList>
            <person name="Anantharaman K."/>
            <person name="Brown C.T."/>
            <person name="Hug L.A."/>
            <person name="Sharon I."/>
            <person name="Castelle C.J."/>
            <person name="Probst A.J."/>
            <person name="Thomas B.C."/>
            <person name="Singh A."/>
            <person name="Wilkins M.J."/>
            <person name="Karaoz U."/>
            <person name="Brodie E.L."/>
            <person name="Williams K.H."/>
            <person name="Hubbard S.S."/>
            <person name="Banfield J.F."/>
        </authorList>
    </citation>
    <scope>NUCLEOTIDE SEQUENCE [LARGE SCALE GENOMIC DNA]</scope>
</reference>
<dbReference type="InterPro" id="IPR027417">
    <property type="entry name" value="P-loop_NTPase"/>
</dbReference>
<evidence type="ECO:0000313" key="2">
    <source>
        <dbReference type="Proteomes" id="UP000176631"/>
    </source>
</evidence>
<comment type="caution">
    <text evidence="1">The sequence shown here is derived from an EMBL/GenBank/DDBJ whole genome shotgun (WGS) entry which is preliminary data.</text>
</comment>
<sequence length="277" mass="33088">MPLLQKKVHQAVDFQKPYSQMPLKVERMKAHDIWKLGWLRQKPYCYNPKHPMFNPALDNIIRDLRRGENRIILVVGTPRSGKSAFSLWLQCYFNYCYFADISYAPNESNLQPLKDIYWKLDEFIQATRNPENQNKFITLEEQGVEQYKMDFVNRNSGIQQFDKLQQIFGIDNTNLIINFPYIFDIQKGTRLKAHYLFRAKRKTKKRVNVVLCNKRMNVTTDKAYYKPSAVWNNAPFVGDIYPDMFNEYVKMKLKYNLDKKEELFMSVHRKAKAKNIW</sequence>
<dbReference type="AlphaFoldDB" id="A0A1G1W6T3"/>
<dbReference type="Gene3D" id="3.40.50.300">
    <property type="entry name" value="P-loop containing nucleotide triphosphate hydrolases"/>
    <property type="match status" value="1"/>
</dbReference>
<dbReference type="STRING" id="1802593.A2172_03740"/>
<evidence type="ECO:0000313" key="1">
    <source>
        <dbReference type="EMBL" id="OGY23290.1"/>
    </source>
</evidence>
<organism evidence="1 2">
    <name type="scientific">Candidatus Woykebacteria bacterium RBG_13_40_15</name>
    <dbReference type="NCBI Taxonomy" id="1802593"/>
    <lineage>
        <taxon>Bacteria</taxon>
        <taxon>Candidatus Woykeibacteriota</taxon>
    </lineage>
</organism>
<dbReference type="Proteomes" id="UP000176631">
    <property type="component" value="Unassembled WGS sequence"/>
</dbReference>
<protein>
    <submittedName>
        <fullName evidence="1">Uncharacterized protein</fullName>
    </submittedName>
</protein>
<gene>
    <name evidence="1" type="ORF">A2172_03740</name>
</gene>
<accession>A0A1G1W6T3</accession>
<name>A0A1G1W6T3_9BACT</name>
<proteinExistence type="predicted"/>
<dbReference type="SUPFAM" id="SSF52540">
    <property type="entry name" value="P-loop containing nucleoside triphosphate hydrolases"/>
    <property type="match status" value="1"/>
</dbReference>
<dbReference type="EMBL" id="MHCP01000027">
    <property type="protein sequence ID" value="OGY23290.1"/>
    <property type="molecule type" value="Genomic_DNA"/>
</dbReference>